<comment type="caution">
    <text evidence="2">The sequence shown here is derived from an EMBL/GenBank/DDBJ whole genome shotgun (WGS) entry which is preliminary data.</text>
</comment>
<dbReference type="InterPro" id="IPR001466">
    <property type="entry name" value="Beta-lactam-related"/>
</dbReference>
<accession>A0ABT6GJH5</accession>
<gene>
    <name evidence="2" type="ORF">MNO81_01695</name>
</gene>
<sequence length="412" mass="44135">MAQKTGVASELVRGDVDEGYGKVADAFRLNMTSGAEIGAALTIYRDGRKVVDLWGGFRNGATRAPWTNDTLVNTFSTTKGVAALAVARAVSRGLLDYDARVADYWPAFAQSGKESVTVRQLLAHQAGLPVIKPLLTLADIAVPERLSERLAAQPPAWPPGTRHGYHGVTLGWYASELIRHVDPERRTLGRYFAEEIARPLDLDFHIGLPDHIDRDRVAHLHVPSQIATLLHVHVLPPKLAAAWFIPMTLTAQAGVAFEGANGLSTFNREDVRVVEIPAANGTGTAESVAKLYGDAAIGGSKIGLTPEVFAALTAPPVYPTKGLRDKVLHVDTSFSLGFGRPIPNNSKYVIGSSDKAFGAPGAGGSVGFADPDTGVGFGYVMNKLGFHLISDPRALRLRQALFRDVLGARPQR</sequence>
<evidence type="ECO:0000259" key="1">
    <source>
        <dbReference type="Pfam" id="PF00144"/>
    </source>
</evidence>
<protein>
    <submittedName>
        <fullName evidence="2">Beta-lactamase family protein</fullName>
    </submittedName>
</protein>
<dbReference type="SUPFAM" id="SSF56601">
    <property type="entry name" value="beta-lactamase/transpeptidase-like"/>
    <property type="match status" value="1"/>
</dbReference>
<dbReference type="InterPro" id="IPR012338">
    <property type="entry name" value="Beta-lactam/transpept-like"/>
</dbReference>
<dbReference type="EMBL" id="JAKZMO010000001">
    <property type="protein sequence ID" value="MDG5481509.1"/>
    <property type="molecule type" value="Genomic_DNA"/>
</dbReference>
<name>A0ABT6GJH5_MYCGU</name>
<dbReference type="Gene3D" id="3.40.710.10">
    <property type="entry name" value="DD-peptidase/beta-lactamase superfamily"/>
    <property type="match status" value="1"/>
</dbReference>
<proteinExistence type="predicted"/>
<evidence type="ECO:0000313" key="3">
    <source>
        <dbReference type="Proteomes" id="UP001154266"/>
    </source>
</evidence>
<keyword evidence="3" id="KW-1185">Reference proteome</keyword>
<dbReference type="Proteomes" id="UP001154266">
    <property type="component" value="Unassembled WGS sequence"/>
</dbReference>
<evidence type="ECO:0000313" key="2">
    <source>
        <dbReference type="EMBL" id="MDG5481509.1"/>
    </source>
</evidence>
<dbReference type="PANTHER" id="PTHR43319">
    <property type="entry name" value="BETA-LACTAMASE-RELATED"/>
    <property type="match status" value="1"/>
</dbReference>
<feature type="domain" description="Beta-lactamase-related" evidence="1">
    <location>
        <begin position="25"/>
        <end position="394"/>
    </location>
</feature>
<dbReference type="InterPro" id="IPR052907">
    <property type="entry name" value="Beta-lactamase/esterase"/>
</dbReference>
<dbReference type="RefSeq" id="WP_278219545.1">
    <property type="nucleotide sequence ID" value="NZ_JAKZMO010000001.1"/>
</dbReference>
<reference evidence="2" key="1">
    <citation type="journal article" date="2023" name="Environ. Microbiol.">
        <title>The 2-methylpropene degradation pathway in Mycobacteriaceae family strains.</title>
        <authorList>
            <person name="Helbich S."/>
            <person name="Barrantes I."/>
            <person name="Dos Anjos Borges L.G."/>
            <person name="Pieper D.H."/>
            <person name="Vainshtein Y."/>
            <person name="Sohn K."/>
            <person name="Engesser K.H."/>
        </authorList>
    </citation>
    <scope>NUCLEOTIDE SEQUENCE</scope>
    <source>
        <strain evidence="2">IBE100</strain>
    </source>
</reference>
<dbReference type="PANTHER" id="PTHR43319:SF3">
    <property type="entry name" value="BETA-LACTAMASE-RELATED DOMAIN-CONTAINING PROTEIN"/>
    <property type="match status" value="1"/>
</dbReference>
<organism evidence="2 3">
    <name type="scientific">Mycolicibacterium gadium</name>
    <name type="common">Mycobacterium gadium</name>
    <dbReference type="NCBI Taxonomy" id="1794"/>
    <lineage>
        <taxon>Bacteria</taxon>
        <taxon>Bacillati</taxon>
        <taxon>Actinomycetota</taxon>
        <taxon>Actinomycetes</taxon>
        <taxon>Mycobacteriales</taxon>
        <taxon>Mycobacteriaceae</taxon>
        <taxon>Mycolicibacterium</taxon>
    </lineage>
</organism>
<dbReference type="Pfam" id="PF00144">
    <property type="entry name" value="Beta-lactamase"/>
    <property type="match status" value="1"/>
</dbReference>